<dbReference type="Proteomes" id="UP001372834">
    <property type="component" value="Unassembled WGS sequence"/>
</dbReference>
<dbReference type="EMBL" id="JAWJWE010000004">
    <property type="protein sequence ID" value="KAK6636396.1"/>
    <property type="molecule type" value="Genomic_DNA"/>
</dbReference>
<dbReference type="Pfam" id="PF10168">
    <property type="entry name" value="Nup88"/>
    <property type="match status" value="1"/>
</dbReference>
<dbReference type="Proteomes" id="UP001359485">
    <property type="component" value="Unassembled WGS sequence"/>
</dbReference>
<evidence type="ECO:0000256" key="1">
    <source>
        <dbReference type="SAM" id="MobiDB-lite"/>
    </source>
</evidence>
<evidence type="ECO:0000313" key="4">
    <source>
        <dbReference type="Proteomes" id="UP001359485"/>
    </source>
</evidence>
<feature type="compositionally biased region" description="Basic and acidic residues" evidence="1">
    <location>
        <begin position="18"/>
        <end position="36"/>
    </location>
</feature>
<evidence type="ECO:0000313" key="3">
    <source>
        <dbReference type="EMBL" id="KAK6640529.1"/>
    </source>
</evidence>
<evidence type="ECO:0000313" key="5">
    <source>
        <dbReference type="Proteomes" id="UP001372834"/>
    </source>
</evidence>
<gene>
    <name evidence="2" type="ORF">RUM43_010056</name>
    <name evidence="3" type="ORF">RUM44_012224</name>
</gene>
<dbReference type="AlphaFoldDB" id="A0AAN8PK26"/>
<keyword evidence="4" id="KW-1185">Reference proteome</keyword>
<name>A0AAN8PK26_POLSC</name>
<protein>
    <submittedName>
        <fullName evidence="2">Uncharacterized protein</fullName>
    </submittedName>
</protein>
<evidence type="ECO:0000313" key="2">
    <source>
        <dbReference type="EMBL" id="KAK6636396.1"/>
    </source>
</evidence>
<sequence>MSHKNQGISGNRKKEKVRVREPEKLEEVGDNSELHPTEPPLIDVNFIRLNNTVTIAALWSSTGVMVMEIPKRWGSNSCFRGGKPVILTR</sequence>
<reference evidence="2 5" key="1">
    <citation type="submission" date="2023-10" db="EMBL/GenBank/DDBJ databases">
        <title>Genomes of two closely related lineages of the louse Polyplax serrata with different host specificities.</title>
        <authorList>
            <person name="Martinu J."/>
            <person name="Tarabai H."/>
            <person name="Stefka J."/>
            <person name="Hypsa V."/>
        </authorList>
    </citation>
    <scope>NUCLEOTIDE SEQUENCE [LARGE SCALE GENOMIC DNA]</scope>
    <source>
        <strain evidence="3">98ZLc_SE</strain>
        <strain evidence="2">HR10_N</strain>
    </source>
</reference>
<accession>A0AAN8PK26</accession>
<proteinExistence type="predicted"/>
<dbReference type="InterPro" id="IPR019321">
    <property type="entry name" value="Nucleoporin_Nup88"/>
</dbReference>
<dbReference type="EMBL" id="JAWJWF010000001">
    <property type="protein sequence ID" value="KAK6640529.1"/>
    <property type="molecule type" value="Genomic_DNA"/>
</dbReference>
<feature type="region of interest" description="Disordered" evidence="1">
    <location>
        <begin position="1"/>
        <end position="36"/>
    </location>
</feature>
<organism evidence="2 5">
    <name type="scientific">Polyplax serrata</name>
    <name type="common">Common mouse louse</name>
    <dbReference type="NCBI Taxonomy" id="468196"/>
    <lineage>
        <taxon>Eukaryota</taxon>
        <taxon>Metazoa</taxon>
        <taxon>Ecdysozoa</taxon>
        <taxon>Arthropoda</taxon>
        <taxon>Hexapoda</taxon>
        <taxon>Insecta</taxon>
        <taxon>Pterygota</taxon>
        <taxon>Neoptera</taxon>
        <taxon>Paraneoptera</taxon>
        <taxon>Psocodea</taxon>
        <taxon>Troctomorpha</taxon>
        <taxon>Phthiraptera</taxon>
        <taxon>Anoplura</taxon>
        <taxon>Polyplacidae</taxon>
        <taxon>Polyplax</taxon>
    </lineage>
</organism>
<comment type="caution">
    <text evidence="2">The sequence shown here is derived from an EMBL/GenBank/DDBJ whole genome shotgun (WGS) entry which is preliminary data.</text>
</comment>